<protein>
    <recommendedName>
        <fullName evidence="3">Sulfotransferase family protein</fullName>
    </recommendedName>
</protein>
<gene>
    <name evidence="1" type="ORF">FE697_011670</name>
</gene>
<organism evidence="1 2">
    <name type="scientific">Mumia zhuanghuii</name>
    <dbReference type="NCBI Taxonomy" id="2585211"/>
    <lineage>
        <taxon>Bacteria</taxon>
        <taxon>Bacillati</taxon>
        <taxon>Actinomycetota</taxon>
        <taxon>Actinomycetes</taxon>
        <taxon>Propionibacteriales</taxon>
        <taxon>Nocardioidaceae</taxon>
        <taxon>Mumia</taxon>
    </lineage>
</organism>
<dbReference type="Proteomes" id="UP000307768">
    <property type="component" value="Unassembled WGS sequence"/>
</dbReference>
<name>A0A5Q6RXM4_9ACTN</name>
<dbReference type="EMBL" id="VDFQ02000003">
    <property type="protein sequence ID" value="KAA1422807.1"/>
    <property type="molecule type" value="Genomic_DNA"/>
</dbReference>
<dbReference type="SUPFAM" id="SSF52540">
    <property type="entry name" value="P-loop containing nucleoside triphosphate hydrolases"/>
    <property type="match status" value="1"/>
</dbReference>
<comment type="caution">
    <text evidence="1">The sequence shown here is derived from an EMBL/GenBank/DDBJ whole genome shotgun (WGS) entry which is preliminary data.</text>
</comment>
<evidence type="ECO:0000313" key="2">
    <source>
        <dbReference type="Proteomes" id="UP000307768"/>
    </source>
</evidence>
<evidence type="ECO:0008006" key="3">
    <source>
        <dbReference type="Google" id="ProtNLM"/>
    </source>
</evidence>
<evidence type="ECO:0000313" key="1">
    <source>
        <dbReference type="EMBL" id="KAA1422807.1"/>
    </source>
</evidence>
<accession>A0A5Q6RXM4</accession>
<dbReference type="OrthoDB" id="5144031at2"/>
<dbReference type="InterPro" id="IPR027417">
    <property type="entry name" value="P-loop_NTPase"/>
</dbReference>
<dbReference type="AlphaFoldDB" id="A0A5Q6RXM4"/>
<sequence>MSDLLLPEDGLLLHVGPHKTGTTAVQSAFFRARRALRAEGVSYPGRSRTPTQAVIAVTGGSPMTGEPPVDIRDWQRFVASVPERGRVVVSNEFFADAQGAAVERVVTDLGRDRVHVVVTLRALDRIVPSQWQQYVQNGRRGSWRRWLKGILLDDVPTSSRFWVRHRHDVLVRRWADVVGPDRVTVVVVDESDRSALLRVFEAMVGAPDGVLVPEPDRLNRSLTLPEVELVRALNREFRARDWDPRDYRRFVRMGVNQMLKSAPPDPDASRVELPRWAITHLRDVSQEIVVDLRASGVHVVGELDSLVVDPARSPRTRGAHPRTTSLPADVAARAVAGAIEAALEPQSGLKPMLRRARQLPPSEIIERVLPRGRRG</sequence>
<proteinExistence type="predicted"/>
<reference evidence="1 2" key="1">
    <citation type="submission" date="2019-09" db="EMBL/GenBank/DDBJ databases">
        <title>Mumia zhuanghuii sp. nov. isolated from the intestinal contents of plateau pika (Ochotona curzoniae) in the Qinghai-Tibet plateau of China.</title>
        <authorList>
            <person name="Tian Z."/>
        </authorList>
    </citation>
    <scope>NUCLEOTIDE SEQUENCE [LARGE SCALE GENOMIC DNA]</scope>
    <source>
        <strain evidence="2">350</strain>
    </source>
</reference>
<dbReference type="RefSeq" id="WP_149769757.1">
    <property type="nucleotide sequence ID" value="NZ_VDFQ02000003.1"/>
</dbReference>